<feature type="chain" id="PRO_5039741003" description="Maltodextrin-binding protein" evidence="6">
    <location>
        <begin position="21"/>
        <end position="423"/>
    </location>
</feature>
<dbReference type="GO" id="GO:0015144">
    <property type="term" value="F:carbohydrate transmembrane transporter activity"/>
    <property type="evidence" value="ECO:0007669"/>
    <property type="project" value="InterPro"/>
</dbReference>
<reference evidence="7 8" key="1">
    <citation type="journal article" date="2015" name="Geomicrobiol. J.">
        <title>Caldisalinibacter kiritimatiensis gen. nov., sp. nov., a moderately thermohalophilic thiosulfate-reducing bacterium from a hypersaline microbial mat.</title>
        <authorList>
            <person name="Ben Hania W."/>
            <person name="Joseph M."/>
            <person name="Fiebig A."/>
            <person name="Bunk B."/>
            <person name="Klenk H.-P."/>
            <person name="Fardeau M.-L."/>
            <person name="Spring S."/>
        </authorList>
    </citation>
    <scope>NUCLEOTIDE SEQUENCE [LARGE SCALE GENOMIC DNA]</scope>
    <source>
        <strain evidence="7 8">L21-TH-D2</strain>
    </source>
</reference>
<dbReference type="eggNOG" id="COG2182">
    <property type="taxonomic scope" value="Bacteria"/>
</dbReference>
<dbReference type="PRINTS" id="PR00181">
    <property type="entry name" value="MALTOSEBP"/>
</dbReference>
<name>R1AUE1_9FIRM</name>
<evidence type="ECO:0000256" key="4">
    <source>
        <dbReference type="ARBA" id="ARBA00022729"/>
    </source>
</evidence>
<comment type="caution">
    <text evidence="7">The sequence shown here is derived from an EMBL/GenBank/DDBJ whole genome shotgun (WGS) entry which is preliminary data.</text>
</comment>
<gene>
    <name evidence="7" type="ORF">L21TH_1154</name>
</gene>
<dbReference type="STRING" id="1304284.L21TH_1154"/>
<evidence type="ECO:0000256" key="2">
    <source>
        <dbReference type="ARBA" id="ARBA00022448"/>
    </source>
</evidence>
<dbReference type="CDD" id="cd13586">
    <property type="entry name" value="PBP2_Maltose_binding_like"/>
    <property type="match status" value="1"/>
</dbReference>
<protein>
    <recommendedName>
        <fullName evidence="5 6">Maltodextrin-binding protein</fullName>
    </recommendedName>
</protein>
<keyword evidence="8" id="KW-1185">Reference proteome</keyword>
<feature type="signal peptide" evidence="6">
    <location>
        <begin position="1"/>
        <end position="20"/>
    </location>
</feature>
<evidence type="ECO:0000256" key="5">
    <source>
        <dbReference type="ARBA" id="ARBA00030303"/>
    </source>
</evidence>
<dbReference type="PROSITE" id="PS51257">
    <property type="entry name" value="PROKAR_LIPOPROTEIN"/>
    <property type="match status" value="1"/>
</dbReference>
<dbReference type="InterPro" id="IPR006061">
    <property type="entry name" value="SBP_1_CS"/>
</dbReference>
<dbReference type="OrthoDB" id="9766758at2"/>
<dbReference type="AlphaFoldDB" id="R1AUE1"/>
<comment type="similarity">
    <text evidence="1 6">Belongs to the bacterial solute-binding protein 1 family.</text>
</comment>
<keyword evidence="6" id="KW-1003">Cell membrane</keyword>
<dbReference type="GO" id="GO:0055052">
    <property type="term" value="C:ATP-binding cassette (ABC) transporter complex, substrate-binding subunit-containing"/>
    <property type="evidence" value="ECO:0007669"/>
    <property type="project" value="TreeGrafter"/>
</dbReference>
<dbReference type="GO" id="GO:1901982">
    <property type="term" value="F:maltose binding"/>
    <property type="evidence" value="ECO:0007669"/>
    <property type="project" value="TreeGrafter"/>
</dbReference>
<keyword evidence="3 6" id="KW-0762">Sugar transport</keyword>
<keyword evidence="2 6" id="KW-0813">Transport</keyword>
<dbReference type="RefSeq" id="WP_006311573.1">
    <property type="nucleotide sequence ID" value="NZ_ARZA01000117.1"/>
</dbReference>
<accession>R1AUE1</accession>
<keyword evidence="6" id="KW-0449">Lipoprotein</keyword>
<keyword evidence="4 6" id="KW-0732">Signal</keyword>
<evidence type="ECO:0000256" key="6">
    <source>
        <dbReference type="RuleBase" id="RU365005"/>
    </source>
</evidence>
<dbReference type="PANTHER" id="PTHR30061">
    <property type="entry name" value="MALTOSE-BINDING PERIPLASMIC PROTEIN"/>
    <property type="match status" value="1"/>
</dbReference>
<proteinExistence type="inferred from homology"/>
<dbReference type="InterPro" id="IPR006059">
    <property type="entry name" value="SBP"/>
</dbReference>
<organism evidence="7 8">
    <name type="scientific">Caldisalinibacter kiritimatiensis</name>
    <dbReference type="NCBI Taxonomy" id="1304284"/>
    <lineage>
        <taxon>Bacteria</taxon>
        <taxon>Bacillati</taxon>
        <taxon>Bacillota</taxon>
        <taxon>Tissierellia</taxon>
        <taxon>Tissierellales</taxon>
        <taxon>Thermohalobacteraceae</taxon>
        <taxon>Caldisalinibacter</taxon>
    </lineage>
</organism>
<evidence type="ECO:0000313" key="7">
    <source>
        <dbReference type="EMBL" id="EOD00783.1"/>
    </source>
</evidence>
<sequence>MKRFFSLLLIGMLVFSLVGCGPKDQPAPVNQENNESQDSGELKPEDGAELLVWESEGPEGEWIEYVAEEFEKKYGVKVKYEAVGAVDAEERLAQDGPAGIGADLFVAPHDHTGSLVAAGLIQENDLAADRVKNDFMKAAVDGVSYQGTVYGFPVAIETYALFYNKDIFPEAPKTYDEIVEKAKEYNDPNNNKFAFMWDIGNAYYTHSFIAGGGGYIFGQGGTDKNDVGIDSEGAIAGAKAMLKLKEILPVNSQDSTTQIMEGLFDEGKVGAIIDGPWAVQGRKESGVNFGIAPLPKLFDGKQQSSFSGIRSLFVSAYTKYPKAAKLFAEFATSDEMLLKRFEITSQIPPVKALMDADEIKNDEFVAPFLEQAQYAVPMPSIPQMGYVWEPYGNSFASMWNDGVSPEEALKNAAQVVRDAIAAE</sequence>
<evidence type="ECO:0000313" key="8">
    <source>
        <dbReference type="Proteomes" id="UP000013378"/>
    </source>
</evidence>
<keyword evidence="6" id="KW-0472">Membrane</keyword>
<dbReference type="PATRIC" id="fig|1304284.3.peg.1130"/>
<dbReference type="InterPro" id="IPR006060">
    <property type="entry name" value="Maltose/Cyclodextrin-bd"/>
</dbReference>
<evidence type="ECO:0000256" key="1">
    <source>
        <dbReference type="ARBA" id="ARBA00008520"/>
    </source>
</evidence>
<dbReference type="Proteomes" id="UP000013378">
    <property type="component" value="Unassembled WGS sequence"/>
</dbReference>
<dbReference type="SUPFAM" id="SSF53850">
    <property type="entry name" value="Periplasmic binding protein-like II"/>
    <property type="match status" value="1"/>
</dbReference>
<dbReference type="PANTHER" id="PTHR30061:SF50">
    <property type="entry name" value="MALTOSE_MALTODEXTRIN-BINDING PERIPLASMIC PROTEIN"/>
    <property type="match status" value="1"/>
</dbReference>
<evidence type="ECO:0000256" key="3">
    <source>
        <dbReference type="ARBA" id="ARBA00022597"/>
    </source>
</evidence>
<dbReference type="EMBL" id="ARZA01000117">
    <property type="protein sequence ID" value="EOD00783.1"/>
    <property type="molecule type" value="Genomic_DNA"/>
</dbReference>
<dbReference type="Pfam" id="PF13416">
    <property type="entry name" value="SBP_bac_8"/>
    <property type="match status" value="1"/>
</dbReference>
<comment type="subcellular location">
    <subcellularLocation>
        <location evidence="6">Cell membrane</location>
        <topology evidence="6">Lipid-anchor</topology>
    </subcellularLocation>
</comment>
<dbReference type="GO" id="GO:0042956">
    <property type="term" value="P:maltodextrin transmembrane transport"/>
    <property type="evidence" value="ECO:0007669"/>
    <property type="project" value="TreeGrafter"/>
</dbReference>
<dbReference type="PROSITE" id="PS01037">
    <property type="entry name" value="SBP_BACTERIAL_1"/>
    <property type="match status" value="1"/>
</dbReference>
<dbReference type="GO" id="GO:0015768">
    <property type="term" value="P:maltose transport"/>
    <property type="evidence" value="ECO:0007669"/>
    <property type="project" value="TreeGrafter"/>
</dbReference>
<dbReference type="Gene3D" id="3.40.190.10">
    <property type="entry name" value="Periplasmic binding protein-like II"/>
    <property type="match status" value="2"/>
</dbReference>